<evidence type="ECO:0000313" key="7">
    <source>
        <dbReference type="Proteomes" id="UP001253595"/>
    </source>
</evidence>
<comment type="caution">
    <text evidence="6">The sequence shown here is derived from an EMBL/GenBank/DDBJ whole genome shotgun (WGS) entry which is preliminary data.</text>
</comment>
<protein>
    <submittedName>
        <fullName evidence="6">Outer membrane protein OmpA-like peptidoglycan-associated protein</fullName>
    </submittedName>
</protein>
<dbReference type="Pfam" id="PF00691">
    <property type="entry name" value="OmpA"/>
    <property type="match status" value="1"/>
</dbReference>
<comment type="subcellular location">
    <subcellularLocation>
        <location evidence="1">Cell outer membrane</location>
    </subcellularLocation>
</comment>
<dbReference type="PANTHER" id="PTHR30329:SF20">
    <property type="entry name" value="EXPORTED PROTEIN"/>
    <property type="match status" value="1"/>
</dbReference>
<dbReference type="InterPro" id="IPR050330">
    <property type="entry name" value="Bact_OuterMem_StrucFunc"/>
</dbReference>
<gene>
    <name evidence="6" type="ORF">J2X05_004227</name>
</gene>
<dbReference type="Proteomes" id="UP001253595">
    <property type="component" value="Unassembled WGS sequence"/>
</dbReference>
<reference evidence="6 7" key="1">
    <citation type="submission" date="2023-07" db="EMBL/GenBank/DDBJ databases">
        <title>Sorghum-associated microbial communities from plants grown in Nebraska, USA.</title>
        <authorList>
            <person name="Schachtman D."/>
        </authorList>
    </citation>
    <scope>NUCLEOTIDE SEQUENCE [LARGE SCALE GENOMIC DNA]</scope>
    <source>
        <strain evidence="6 7">BE190</strain>
    </source>
</reference>
<feature type="compositionally biased region" description="Basic and acidic residues" evidence="4">
    <location>
        <begin position="120"/>
        <end position="134"/>
    </location>
</feature>
<dbReference type="InterPro" id="IPR036737">
    <property type="entry name" value="OmpA-like_sf"/>
</dbReference>
<evidence type="ECO:0000259" key="5">
    <source>
        <dbReference type="PROSITE" id="PS51123"/>
    </source>
</evidence>
<accession>A0ABU1V416</accession>
<dbReference type="PROSITE" id="PS51257">
    <property type="entry name" value="PROKAR_LIPOPROTEIN"/>
    <property type="match status" value="1"/>
</dbReference>
<keyword evidence="7" id="KW-1185">Reference proteome</keyword>
<dbReference type="PANTHER" id="PTHR30329">
    <property type="entry name" value="STATOR ELEMENT OF FLAGELLAR MOTOR COMPLEX"/>
    <property type="match status" value="1"/>
</dbReference>
<dbReference type="InterPro" id="IPR006665">
    <property type="entry name" value="OmpA-like"/>
</dbReference>
<evidence type="ECO:0000256" key="4">
    <source>
        <dbReference type="SAM" id="MobiDB-lite"/>
    </source>
</evidence>
<dbReference type="InterPro" id="IPR006664">
    <property type="entry name" value="OMP_bac"/>
</dbReference>
<evidence type="ECO:0000256" key="3">
    <source>
        <dbReference type="PROSITE-ProRule" id="PRU00473"/>
    </source>
</evidence>
<feature type="domain" description="OmpA-like" evidence="5">
    <location>
        <begin position="168"/>
        <end position="285"/>
    </location>
</feature>
<feature type="region of interest" description="Disordered" evidence="4">
    <location>
        <begin position="112"/>
        <end position="134"/>
    </location>
</feature>
<dbReference type="SUPFAM" id="SSF103088">
    <property type="entry name" value="OmpA-like"/>
    <property type="match status" value="1"/>
</dbReference>
<dbReference type="CDD" id="cd07185">
    <property type="entry name" value="OmpA_C-like"/>
    <property type="match status" value="1"/>
</dbReference>
<dbReference type="RefSeq" id="WP_310076253.1">
    <property type="nucleotide sequence ID" value="NZ_JAVDVX010000012.1"/>
</dbReference>
<sequence length="288" mass="31306">MKSLKLNSTKNSLRLRTPILIAFTSLLILGGCASAPKTPEGAVVAREKLTQLQNDPALASKVSVAIRNADTAVKEAEIPRKDKALSDHLVFVAAHEVDVAWAQAKTRQLEDQRAGLTEQRNTERLDSRTREADRAQDAAEQARLDADMAREDSDALRRQIAELNAKETERGLVVTLGDMLFETGNSQLKGNAAENLAKLSSFLKAYPERTLMIEGHTDNVGSEESNLSLSQRRAESVRTYLLEQGISTSRLGAYGKGENSPVASNDSVSGRALNRRVEVIIANATAAQ</sequence>
<evidence type="ECO:0000313" key="6">
    <source>
        <dbReference type="EMBL" id="MDR7092186.1"/>
    </source>
</evidence>
<proteinExistence type="predicted"/>
<dbReference type="Gene3D" id="3.30.1330.60">
    <property type="entry name" value="OmpA-like domain"/>
    <property type="match status" value="1"/>
</dbReference>
<evidence type="ECO:0000256" key="1">
    <source>
        <dbReference type="ARBA" id="ARBA00004442"/>
    </source>
</evidence>
<dbReference type="PRINTS" id="PR01021">
    <property type="entry name" value="OMPADOMAIN"/>
</dbReference>
<dbReference type="EMBL" id="JAVDVX010000012">
    <property type="protein sequence ID" value="MDR7092186.1"/>
    <property type="molecule type" value="Genomic_DNA"/>
</dbReference>
<dbReference type="PROSITE" id="PS51123">
    <property type="entry name" value="OMPA_2"/>
    <property type="match status" value="1"/>
</dbReference>
<name>A0ABU1V416_9GAMM</name>
<evidence type="ECO:0000256" key="2">
    <source>
        <dbReference type="ARBA" id="ARBA00023136"/>
    </source>
</evidence>
<organism evidence="6 7">
    <name type="scientific">Cellvibrio fibrivorans</name>
    <dbReference type="NCBI Taxonomy" id="126350"/>
    <lineage>
        <taxon>Bacteria</taxon>
        <taxon>Pseudomonadati</taxon>
        <taxon>Pseudomonadota</taxon>
        <taxon>Gammaproteobacteria</taxon>
        <taxon>Cellvibrionales</taxon>
        <taxon>Cellvibrionaceae</taxon>
        <taxon>Cellvibrio</taxon>
    </lineage>
</organism>
<keyword evidence="2 3" id="KW-0472">Membrane</keyword>